<accession>A0A0A9EQ17</accession>
<name>A0A0A9EQ17_ARUDO</name>
<sequence length="23" mass="2830">MYRRFWGLRCTGTTCVQKLFLFC</sequence>
<reference evidence="1" key="2">
    <citation type="journal article" date="2015" name="Data Brief">
        <title>Shoot transcriptome of the giant reed, Arundo donax.</title>
        <authorList>
            <person name="Barrero R.A."/>
            <person name="Guerrero F.D."/>
            <person name="Moolhuijzen P."/>
            <person name="Goolsby J.A."/>
            <person name="Tidwell J."/>
            <person name="Bellgard S.E."/>
            <person name="Bellgard M.I."/>
        </authorList>
    </citation>
    <scope>NUCLEOTIDE SEQUENCE</scope>
    <source>
        <tissue evidence="1">Shoot tissue taken approximately 20 cm above the soil surface</tissue>
    </source>
</reference>
<organism evidence="1">
    <name type="scientific">Arundo donax</name>
    <name type="common">Giant reed</name>
    <name type="synonym">Donax arundinaceus</name>
    <dbReference type="NCBI Taxonomy" id="35708"/>
    <lineage>
        <taxon>Eukaryota</taxon>
        <taxon>Viridiplantae</taxon>
        <taxon>Streptophyta</taxon>
        <taxon>Embryophyta</taxon>
        <taxon>Tracheophyta</taxon>
        <taxon>Spermatophyta</taxon>
        <taxon>Magnoliopsida</taxon>
        <taxon>Liliopsida</taxon>
        <taxon>Poales</taxon>
        <taxon>Poaceae</taxon>
        <taxon>PACMAD clade</taxon>
        <taxon>Arundinoideae</taxon>
        <taxon>Arundineae</taxon>
        <taxon>Arundo</taxon>
    </lineage>
</organism>
<proteinExistence type="predicted"/>
<dbReference type="AlphaFoldDB" id="A0A0A9EQ17"/>
<reference evidence="1" key="1">
    <citation type="submission" date="2014-09" db="EMBL/GenBank/DDBJ databases">
        <authorList>
            <person name="Magalhaes I.L.F."/>
            <person name="Oliveira U."/>
            <person name="Santos F.R."/>
            <person name="Vidigal T.H.D.A."/>
            <person name="Brescovit A.D."/>
            <person name="Santos A.J."/>
        </authorList>
    </citation>
    <scope>NUCLEOTIDE SEQUENCE</scope>
    <source>
        <tissue evidence="1">Shoot tissue taken approximately 20 cm above the soil surface</tissue>
    </source>
</reference>
<evidence type="ECO:0000313" key="1">
    <source>
        <dbReference type="EMBL" id="JAD99980.1"/>
    </source>
</evidence>
<protein>
    <submittedName>
        <fullName evidence="1">Uncharacterized protein</fullName>
    </submittedName>
</protein>
<dbReference type="EMBL" id="GBRH01197915">
    <property type="protein sequence ID" value="JAD99980.1"/>
    <property type="molecule type" value="Transcribed_RNA"/>
</dbReference>